<dbReference type="PATRIC" id="fig|540747.5.peg.2932"/>
<protein>
    <submittedName>
        <fullName evidence="3 4">Peptidase</fullName>
    </submittedName>
</protein>
<evidence type="ECO:0000313" key="3">
    <source>
        <dbReference type="EMBL" id="KRS15680.1"/>
    </source>
</evidence>
<dbReference type="AlphaFoldDB" id="A0A0T5P3I0"/>
<dbReference type="EMBL" id="LAXI01000020">
    <property type="protein sequence ID" value="KRS15680.1"/>
    <property type="molecule type" value="Genomic_DNA"/>
</dbReference>
<proteinExistence type="predicted"/>
<accession>A0A0T5P3I0</accession>
<dbReference type="InterPro" id="IPR025711">
    <property type="entry name" value="PepSY"/>
</dbReference>
<dbReference type="Gene3D" id="3.10.450.40">
    <property type="match status" value="1"/>
</dbReference>
<dbReference type="KEGG" id="rid:RIdsm_03621"/>
<reference evidence="4 6" key="2">
    <citation type="submission" date="2018-08" db="EMBL/GenBank/DDBJ databases">
        <title>Genetic Globetrotter - A new plasmid hitch-hiking vast phylogenetic and geographic distances.</title>
        <authorList>
            <person name="Vollmers J."/>
            <person name="Petersen J."/>
        </authorList>
    </citation>
    <scope>NUCLEOTIDE SEQUENCE [LARGE SCALE GENOMIC DNA]</scope>
    <source>
        <strain evidence="4 6">DSM 26383</strain>
    </source>
</reference>
<dbReference type="Proteomes" id="UP000051401">
    <property type="component" value="Unassembled WGS sequence"/>
</dbReference>
<feature type="signal peptide" evidence="1">
    <location>
        <begin position="1"/>
        <end position="22"/>
    </location>
</feature>
<keyword evidence="1" id="KW-0732">Signal</keyword>
<gene>
    <name evidence="4" type="ORF">RIdsm_03621</name>
    <name evidence="3" type="ORF">XM52_22870</name>
</gene>
<organism evidence="3 5">
    <name type="scientific">Roseovarius indicus</name>
    <dbReference type="NCBI Taxonomy" id="540747"/>
    <lineage>
        <taxon>Bacteria</taxon>
        <taxon>Pseudomonadati</taxon>
        <taxon>Pseudomonadota</taxon>
        <taxon>Alphaproteobacteria</taxon>
        <taxon>Rhodobacterales</taxon>
        <taxon>Roseobacteraceae</taxon>
        <taxon>Roseovarius</taxon>
    </lineage>
</organism>
<keyword evidence="5" id="KW-1185">Reference proteome</keyword>
<dbReference type="EMBL" id="CP031598">
    <property type="protein sequence ID" value="QEW27801.1"/>
    <property type="molecule type" value="Genomic_DNA"/>
</dbReference>
<dbReference type="RefSeq" id="WP_057819950.1">
    <property type="nucleotide sequence ID" value="NZ_CAXRJZ010000015.1"/>
</dbReference>
<feature type="chain" id="PRO_5015044578" evidence="1">
    <location>
        <begin position="23"/>
        <end position="103"/>
    </location>
</feature>
<dbReference type="Proteomes" id="UP000325785">
    <property type="component" value="Chromosome"/>
</dbReference>
<reference evidence="3 5" key="1">
    <citation type="submission" date="2015-04" db="EMBL/GenBank/DDBJ databases">
        <title>The draft genome sequence of Roseovarius indicus B108T.</title>
        <authorList>
            <person name="Li G."/>
            <person name="Lai Q."/>
            <person name="Shao Z."/>
            <person name="Yan P."/>
        </authorList>
    </citation>
    <scope>NUCLEOTIDE SEQUENCE [LARGE SCALE GENOMIC DNA]</scope>
    <source>
        <strain evidence="3 5">B108</strain>
    </source>
</reference>
<evidence type="ECO:0000313" key="4">
    <source>
        <dbReference type="EMBL" id="QEW27801.1"/>
    </source>
</evidence>
<sequence>MKRCFALLLLTACLGGTLPALADRDDHERARDALERGEVLPLTRILEIAEADTGGRAIEVEFERDDGRWVYELELITPDGRLVELEIDGATGAILDRDEEDDD</sequence>
<dbReference type="STRING" id="540747.SAMN04488031_12312"/>
<evidence type="ECO:0000313" key="5">
    <source>
        <dbReference type="Proteomes" id="UP000051401"/>
    </source>
</evidence>
<dbReference type="Pfam" id="PF03413">
    <property type="entry name" value="PepSY"/>
    <property type="match status" value="1"/>
</dbReference>
<evidence type="ECO:0000259" key="2">
    <source>
        <dbReference type="Pfam" id="PF03413"/>
    </source>
</evidence>
<feature type="domain" description="PepSY" evidence="2">
    <location>
        <begin position="40"/>
        <end position="97"/>
    </location>
</feature>
<evidence type="ECO:0000256" key="1">
    <source>
        <dbReference type="SAM" id="SignalP"/>
    </source>
</evidence>
<dbReference type="OrthoDB" id="7856745at2"/>
<name>A0A0T5P3I0_9RHOB</name>
<evidence type="ECO:0000313" key="6">
    <source>
        <dbReference type="Proteomes" id="UP000325785"/>
    </source>
</evidence>